<evidence type="ECO:0000313" key="1">
    <source>
        <dbReference type="EMBL" id="KAI3809470.1"/>
    </source>
</evidence>
<accession>A0ACB9IPP1</accession>
<reference evidence="2" key="1">
    <citation type="journal article" date="2022" name="Mol. Ecol. Resour.">
        <title>The genomes of chicory, endive, great burdock and yacon provide insights into Asteraceae palaeo-polyploidization history and plant inulin production.</title>
        <authorList>
            <person name="Fan W."/>
            <person name="Wang S."/>
            <person name="Wang H."/>
            <person name="Wang A."/>
            <person name="Jiang F."/>
            <person name="Liu H."/>
            <person name="Zhao H."/>
            <person name="Xu D."/>
            <person name="Zhang Y."/>
        </authorList>
    </citation>
    <scope>NUCLEOTIDE SEQUENCE [LARGE SCALE GENOMIC DNA]</scope>
    <source>
        <strain evidence="2">cv. Yunnan</strain>
    </source>
</reference>
<proteinExistence type="predicted"/>
<sequence length="293" mass="31701">MDLAVANACFCSSDTSSSAKYPILSGIKLAISCAPSSLKRSLPELAGGVAAFSWPTLAFPRQLQTAIPGMEDKFALCLPSESLGVAFLGEGPFYFTSFPNLDLRSILSYTPLFRKHSNSLGYYIRINRISINGITIPLPSLKTGSVKLSTVIPYTKLRSDIFKAFVSSFSIATNRIPRLKSVQPFSLCLKSSAVGSVEKGFRVPKIDLETESGKIWTISGDNSMKRVGNGAACLAFVDGGLRMKDAIVIGTFQLENNFLFLDLGNQKLGFSSSLLARGTSCSSFNFSYVPEYD</sequence>
<evidence type="ECO:0000313" key="2">
    <source>
        <dbReference type="Proteomes" id="UP001056120"/>
    </source>
</evidence>
<keyword evidence="2" id="KW-1185">Reference proteome</keyword>
<dbReference type="Proteomes" id="UP001056120">
    <property type="component" value="Linkage Group LG08"/>
</dbReference>
<organism evidence="1 2">
    <name type="scientific">Smallanthus sonchifolius</name>
    <dbReference type="NCBI Taxonomy" id="185202"/>
    <lineage>
        <taxon>Eukaryota</taxon>
        <taxon>Viridiplantae</taxon>
        <taxon>Streptophyta</taxon>
        <taxon>Embryophyta</taxon>
        <taxon>Tracheophyta</taxon>
        <taxon>Spermatophyta</taxon>
        <taxon>Magnoliopsida</taxon>
        <taxon>eudicotyledons</taxon>
        <taxon>Gunneridae</taxon>
        <taxon>Pentapetalae</taxon>
        <taxon>asterids</taxon>
        <taxon>campanulids</taxon>
        <taxon>Asterales</taxon>
        <taxon>Asteraceae</taxon>
        <taxon>Asteroideae</taxon>
        <taxon>Heliantheae alliance</taxon>
        <taxon>Millerieae</taxon>
        <taxon>Smallanthus</taxon>
    </lineage>
</organism>
<name>A0ACB9IPP1_9ASTR</name>
<gene>
    <name evidence="1" type="ORF">L1987_25446</name>
</gene>
<dbReference type="EMBL" id="CM042025">
    <property type="protein sequence ID" value="KAI3809470.1"/>
    <property type="molecule type" value="Genomic_DNA"/>
</dbReference>
<comment type="caution">
    <text evidence="1">The sequence shown here is derived from an EMBL/GenBank/DDBJ whole genome shotgun (WGS) entry which is preliminary data.</text>
</comment>
<reference evidence="1 2" key="2">
    <citation type="journal article" date="2022" name="Mol. Ecol. Resour.">
        <title>The genomes of chicory, endive, great burdock and yacon provide insights into Asteraceae paleo-polyploidization history and plant inulin production.</title>
        <authorList>
            <person name="Fan W."/>
            <person name="Wang S."/>
            <person name="Wang H."/>
            <person name="Wang A."/>
            <person name="Jiang F."/>
            <person name="Liu H."/>
            <person name="Zhao H."/>
            <person name="Xu D."/>
            <person name="Zhang Y."/>
        </authorList>
    </citation>
    <scope>NUCLEOTIDE SEQUENCE [LARGE SCALE GENOMIC DNA]</scope>
    <source>
        <strain evidence="2">cv. Yunnan</strain>
        <tissue evidence="1">Leaves</tissue>
    </source>
</reference>
<protein>
    <submittedName>
        <fullName evidence="1">Uncharacterized protein</fullName>
    </submittedName>
</protein>